<proteinExistence type="inferred from homology"/>
<name>A0A9W6WVU9_9STRA</name>
<evidence type="ECO:0000256" key="9">
    <source>
        <dbReference type="ARBA" id="ARBA00023239"/>
    </source>
</evidence>
<keyword evidence="7" id="KW-0732">Signal</keyword>
<comment type="function">
    <text evidence="10">Pectinolytic enzyme consist of four classes of enzymes: pectin lyase, polygalacturonase, pectin methylesterase and rhamnogalacturonase. Among pectinolytic enzymes, pectin lyase is the most important in depolymerization of pectin, since it cleaves internal glycosidic bonds of highly methylated pectins. Favors pectate, the anion, over pectin, the methyl ester.</text>
</comment>
<dbReference type="GO" id="GO:0030570">
    <property type="term" value="F:pectate lyase activity"/>
    <property type="evidence" value="ECO:0007669"/>
    <property type="project" value="UniProtKB-EC"/>
</dbReference>
<dbReference type="Gene3D" id="2.160.20.10">
    <property type="entry name" value="Single-stranded right-handed beta-helix, Pectin lyase-like"/>
    <property type="match status" value="1"/>
</dbReference>
<dbReference type="InterPro" id="IPR012334">
    <property type="entry name" value="Pectin_lyas_fold"/>
</dbReference>
<evidence type="ECO:0000256" key="2">
    <source>
        <dbReference type="ARBA" id="ARBA00001913"/>
    </source>
</evidence>
<evidence type="ECO:0000256" key="5">
    <source>
        <dbReference type="ARBA" id="ARBA00012272"/>
    </source>
</evidence>
<keyword evidence="13" id="KW-1185">Reference proteome</keyword>
<dbReference type="PANTHER" id="PTHR33407:SF9">
    <property type="entry name" value="PECTATE LYASE F-RELATED"/>
    <property type="match status" value="1"/>
</dbReference>
<dbReference type="InterPro" id="IPR011050">
    <property type="entry name" value="Pectin_lyase_fold/virulence"/>
</dbReference>
<dbReference type="EMBL" id="BSXW01000786">
    <property type="protein sequence ID" value="GMF29574.1"/>
    <property type="molecule type" value="Genomic_DNA"/>
</dbReference>
<evidence type="ECO:0000256" key="7">
    <source>
        <dbReference type="ARBA" id="ARBA00022729"/>
    </source>
</evidence>
<gene>
    <name evidence="12" type="ORF">Plil01_001257000</name>
</gene>
<keyword evidence="8" id="KW-0106">Calcium</keyword>
<dbReference type="AlphaFoldDB" id="A0A9W6WVU9"/>
<evidence type="ECO:0000256" key="10">
    <source>
        <dbReference type="ARBA" id="ARBA00025679"/>
    </source>
</evidence>
<evidence type="ECO:0000256" key="11">
    <source>
        <dbReference type="ARBA" id="ARBA00039895"/>
    </source>
</evidence>
<evidence type="ECO:0000313" key="12">
    <source>
        <dbReference type="EMBL" id="GMF29574.1"/>
    </source>
</evidence>
<dbReference type="Proteomes" id="UP001165083">
    <property type="component" value="Unassembled WGS sequence"/>
</dbReference>
<organism evidence="12 13">
    <name type="scientific">Phytophthora lilii</name>
    <dbReference type="NCBI Taxonomy" id="2077276"/>
    <lineage>
        <taxon>Eukaryota</taxon>
        <taxon>Sar</taxon>
        <taxon>Stramenopiles</taxon>
        <taxon>Oomycota</taxon>
        <taxon>Peronosporomycetes</taxon>
        <taxon>Peronosporales</taxon>
        <taxon>Peronosporaceae</taxon>
        <taxon>Phytophthora</taxon>
    </lineage>
</organism>
<accession>A0A9W6WVU9</accession>
<evidence type="ECO:0000256" key="8">
    <source>
        <dbReference type="ARBA" id="ARBA00022837"/>
    </source>
</evidence>
<keyword evidence="6" id="KW-0964">Secreted</keyword>
<dbReference type="Pfam" id="PF03211">
    <property type="entry name" value="Pectate_lyase"/>
    <property type="match status" value="1"/>
</dbReference>
<evidence type="ECO:0000256" key="3">
    <source>
        <dbReference type="ARBA" id="ARBA00004613"/>
    </source>
</evidence>
<comment type="cofactor">
    <cofactor evidence="2">
        <name>Ca(2+)</name>
        <dbReference type="ChEBI" id="CHEBI:29108"/>
    </cofactor>
</comment>
<dbReference type="InterPro" id="IPR004898">
    <property type="entry name" value="Pectate_lyase_PlyH/PlyE-like"/>
</dbReference>
<comment type="caution">
    <text evidence="12">The sequence shown here is derived from an EMBL/GenBank/DDBJ whole genome shotgun (WGS) entry which is preliminary data.</text>
</comment>
<dbReference type="PANTHER" id="PTHR33407">
    <property type="entry name" value="PECTATE LYASE F-RELATED"/>
    <property type="match status" value="1"/>
</dbReference>
<evidence type="ECO:0000256" key="6">
    <source>
        <dbReference type="ARBA" id="ARBA00022525"/>
    </source>
</evidence>
<dbReference type="OrthoDB" id="441042at2759"/>
<protein>
    <recommendedName>
        <fullName evidence="11">Probable pectate lyase F</fullName>
        <ecNumber evidence="5">4.2.2.2</ecNumber>
    </recommendedName>
</protein>
<sequence length="162" mass="17961">MHFNQLEALRWSHDTISGVDYDQHDCTIENVWWNDVSEDALNVKGGSSSSITTVTSGRALPVDDKVIQHNGADTVKIDGFYGKDVSKLCRSCGTCGDKQRKVSVTNVYVVNPTNAVVTVNKNWNDEGTLSNVWVKSSYQGGAMQRGRTPFSLFQIAPKLWFT</sequence>
<evidence type="ECO:0000256" key="4">
    <source>
        <dbReference type="ARBA" id="ARBA00006463"/>
    </source>
</evidence>
<evidence type="ECO:0000256" key="1">
    <source>
        <dbReference type="ARBA" id="ARBA00000695"/>
    </source>
</evidence>
<dbReference type="EC" id="4.2.2.2" evidence="5"/>
<dbReference type="GO" id="GO:0005576">
    <property type="term" value="C:extracellular region"/>
    <property type="evidence" value="ECO:0007669"/>
    <property type="project" value="UniProtKB-SubCell"/>
</dbReference>
<comment type="similarity">
    <text evidence="4">Belongs to the polysaccharide lyase 3 family.</text>
</comment>
<dbReference type="GO" id="GO:0045490">
    <property type="term" value="P:pectin catabolic process"/>
    <property type="evidence" value="ECO:0007669"/>
    <property type="project" value="TreeGrafter"/>
</dbReference>
<comment type="subcellular location">
    <subcellularLocation>
        <location evidence="3">Secreted</location>
    </subcellularLocation>
</comment>
<evidence type="ECO:0000313" key="13">
    <source>
        <dbReference type="Proteomes" id="UP001165083"/>
    </source>
</evidence>
<comment type="catalytic activity">
    <reaction evidence="1">
        <text>Eliminative cleavage of (1-&gt;4)-alpha-D-galacturonan to give oligosaccharides with 4-deoxy-alpha-D-galact-4-enuronosyl groups at their non-reducing ends.</text>
        <dbReference type="EC" id="4.2.2.2"/>
    </reaction>
</comment>
<reference evidence="12" key="1">
    <citation type="submission" date="2023-04" db="EMBL/GenBank/DDBJ databases">
        <title>Phytophthora lilii NBRC 32176.</title>
        <authorList>
            <person name="Ichikawa N."/>
            <person name="Sato H."/>
            <person name="Tonouchi N."/>
        </authorList>
    </citation>
    <scope>NUCLEOTIDE SEQUENCE</scope>
    <source>
        <strain evidence="12">NBRC 32176</strain>
    </source>
</reference>
<dbReference type="SUPFAM" id="SSF51126">
    <property type="entry name" value="Pectin lyase-like"/>
    <property type="match status" value="1"/>
</dbReference>
<keyword evidence="9" id="KW-0456">Lyase</keyword>